<dbReference type="KEGG" id="tpi:TREPR_2474"/>
<dbReference type="EMBL" id="CP001843">
    <property type="protein sequence ID" value="AEF84690.1"/>
    <property type="molecule type" value="Genomic_DNA"/>
</dbReference>
<dbReference type="RefSeq" id="WP_015707735.1">
    <property type="nucleotide sequence ID" value="NC_015578.1"/>
</dbReference>
<sequence>MKKAYGVMVLAVLAGISIVFAGCSKKETANAGSQPSNVIQEVKAESKDTTFGKYPADYKIAYFSLLGSSLNPTVRNLFSPGTTFATSLEGIPTTITLEKTTASEKEFTGQLLVTLHVPEKDDMKMMRLLVTFVSDDMSEMSYCRYVNLVNLISGSKTEKKSTGSQNSDGETLGFFVGVMEYFWDMSKLNG</sequence>
<dbReference type="HOGENOM" id="CLU_1427430_0_0_12"/>
<evidence type="ECO:0000313" key="3">
    <source>
        <dbReference type="Proteomes" id="UP000009223"/>
    </source>
</evidence>
<reference evidence="2 3" key="2">
    <citation type="journal article" date="2011" name="ISME J.">
        <title>RNA-seq reveals cooperative metabolic interactions between two termite-gut spirochete species in co-culture.</title>
        <authorList>
            <person name="Rosenthal A.Z."/>
            <person name="Matson E.G."/>
            <person name="Eldar A."/>
            <person name="Leadbetter J.R."/>
        </authorList>
    </citation>
    <scope>NUCLEOTIDE SEQUENCE [LARGE SCALE GENOMIC DNA]</scope>
    <source>
        <strain evidence="3">ATCC BAA-887 / DSM 12427 / ZAS-2</strain>
    </source>
</reference>
<keyword evidence="2" id="KW-0449">Lipoprotein</keyword>
<organism evidence="2 3">
    <name type="scientific">Treponema primitia (strain ATCC BAA-887 / DSM 12427 / ZAS-2)</name>
    <dbReference type="NCBI Taxonomy" id="545694"/>
    <lineage>
        <taxon>Bacteria</taxon>
        <taxon>Pseudomonadati</taxon>
        <taxon>Spirochaetota</taxon>
        <taxon>Spirochaetia</taxon>
        <taxon>Spirochaetales</taxon>
        <taxon>Treponemataceae</taxon>
        <taxon>Treponema</taxon>
    </lineage>
</organism>
<protein>
    <submittedName>
        <fullName evidence="2">Putative lipoprotein</fullName>
    </submittedName>
</protein>
<evidence type="ECO:0000256" key="1">
    <source>
        <dbReference type="SAM" id="SignalP"/>
    </source>
</evidence>
<keyword evidence="3" id="KW-1185">Reference proteome</keyword>
<name>F5YH30_TREPZ</name>
<dbReference type="Proteomes" id="UP000009223">
    <property type="component" value="Chromosome"/>
</dbReference>
<gene>
    <name evidence="2" type="ordered locus">TREPR_2474</name>
</gene>
<keyword evidence="1" id="KW-0732">Signal</keyword>
<dbReference type="PROSITE" id="PS51257">
    <property type="entry name" value="PROKAR_LIPOPROTEIN"/>
    <property type="match status" value="1"/>
</dbReference>
<evidence type="ECO:0000313" key="2">
    <source>
        <dbReference type="EMBL" id="AEF84690.1"/>
    </source>
</evidence>
<accession>F5YH30</accession>
<dbReference type="AlphaFoldDB" id="F5YH30"/>
<feature type="signal peptide" evidence="1">
    <location>
        <begin position="1"/>
        <end position="21"/>
    </location>
</feature>
<feature type="chain" id="PRO_5003335195" evidence="1">
    <location>
        <begin position="22"/>
        <end position="190"/>
    </location>
</feature>
<proteinExistence type="predicted"/>
<reference evidence="3" key="1">
    <citation type="submission" date="2009-12" db="EMBL/GenBank/DDBJ databases">
        <title>Complete sequence of Treponema primitia strain ZAS-2.</title>
        <authorList>
            <person name="Tetu S.G."/>
            <person name="Matson E."/>
            <person name="Ren Q."/>
            <person name="Seshadri R."/>
            <person name="Elbourne L."/>
            <person name="Hassan K.A."/>
            <person name="Durkin A."/>
            <person name="Radune D."/>
            <person name="Mohamoud Y."/>
            <person name="Shay R."/>
            <person name="Jin S."/>
            <person name="Zhang X."/>
            <person name="Lucey K."/>
            <person name="Ballor N.R."/>
            <person name="Ottesen E."/>
            <person name="Rosenthal R."/>
            <person name="Allen A."/>
            <person name="Leadbetter J.R."/>
            <person name="Paulsen I.T."/>
        </authorList>
    </citation>
    <scope>NUCLEOTIDE SEQUENCE [LARGE SCALE GENOMIC DNA]</scope>
    <source>
        <strain evidence="3">ATCC BAA-887 / DSM 12427 / ZAS-2</strain>
    </source>
</reference>
<dbReference type="STRING" id="545694.TREPR_2474"/>